<name>A0ABX2FL53_9BACT</name>
<comment type="caution">
    <text evidence="2">The sequence shown here is derived from an EMBL/GenBank/DDBJ whole genome shotgun (WGS) entry which is preliminary data.</text>
</comment>
<keyword evidence="1" id="KW-0732">Signal</keyword>
<protein>
    <recommendedName>
        <fullName evidence="4">G8 domain-containing protein</fullName>
    </recommendedName>
</protein>
<reference evidence="2 3" key="1">
    <citation type="submission" date="2020-05" db="EMBL/GenBank/DDBJ databases">
        <title>Genomic Encyclopedia of Type Strains, Phase IV (KMG-V): Genome sequencing to study the core and pangenomes of soil and plant-associated prokaryotes.</title>
        <authorList>
            <person name="Whitman W."/>
        </authorList>
    </citation>
    <scope>NUCLEOTIDE SEQUENCE [LARGE SCALE GENOMIC DNA]</scope>
    <source>
        <strain evidence="2 3">9A</strain>
    </source>
</reference>
<organism evidence="2 3">
    <name type="scientific">Hymenobacter caeli</name>
    <dbReference type="NCBI Taxonomy" id="2735894"/>
    <lineage>
        <taxon>Bacteria</taxon>
        <taxon>Pseudomonadati</taxon>
        <taxon>Bacteroidota</taxon>
        <taxon>Cytophagia</taxon>
        <taxon>Cytophagales</taxon>
        <taxon>Hymenobacteraceae</taxon>
        <taxon>Hymenobacter</taxon>
    </lineage>
</organism>
<evidence type="ECO:0000256" key="1">
    <source>
        <dbReference type="SAM" id="SignalP"/>
    </source>
</evidence>
<evidence type="ECO:0000313" key="3">
    <source>
        <dbReference type="Proteomes" id="UP000779507"/>
    </source>
</evidence>
<feature type="signal peptide" evidence="1">
    <location>
        <begin position="1"/>
        <end position="26"/>
    </location>
</feature>
<dbReference type="RefSeq" id="WP_173808103.1">
    <property type="nucleotide sequence ID" value="NZ_JABSNP010000001.1"/>
</dbReference>
<dbReference type="Proteomes" id="UP000779507">
    <property type="component" value="Unassembled WGS sequence"/>
</dbReference>
<gene>
    <name evidence="2" type="ORF">HNP98_000119</name>
</gene>
<dbReference type="EMBL" id="JABSNP010000001">
    <property type="protein sequence ID" value="NRT17316.1"/>
    <property type="molecule type" value="Genomic_DNA"/>
</dbReference>
<sequence length="99" mass="10717">MPQTSTKHCFRATSAATLFFVLTAFASFGQARYTWTAFIDSNWGTAGNWLPLRVTPAASDVLMFDGTITTSTSVNLDFAASQTIGQLIFSNNVQATLNI</sequence>
<proteinExistence type="predicted"/>
<evidence type="ECO:0000313" key="2">
    <source>
        <dbReference type="EMBL" id="NRT17316.1"/>
    </source>
</evidence>
<evidence type="ECO:0008006" key="4">
    <source>
        <dbReference type="Google" id="ProtNLM"/>
    </source>
</evidence>
<feature type="chain" id="PRO_5046285517" description="G8 domain-containing protein" evidence="1">
    <location>
        <begin position="27"/>
        <end position="99"/>
    </location>
</feature>
<accession>A0ABX2FL53</accession>
<keyword evidence="3" id="KW-1185">Reference proteome</keyword>